<dbReference type="GO" id="GO:0047982">
    <property type="term" value="F:homocysteine desulfhydrase activity"/>
    <property type="evidence" value="ECO:0007669"/>
    <property type="project" value="UniProtKB-EC"/>
</dbReference>
<dbReference type="GO" id="GO:0016740">
    <property type="term" value="F:transferase activity"/>
    <property type="evidence" value="ECO:0007669"/>
    <property type="project" value="UniProtKB-KW"/>
</dbReference>
<dbReference type="Gene3D" id="3.40.640.10">
    <property type="entry name" value="Type I PLP-dependent aspartate aminotransferase-like (Major domain)"/>
    <property type="match status" value="1"/>
</dbReference>
<organism evidence="9 10">
    <name type="scientific">Streptomyces bathyalis</name>
    <dbReference type="NCBI Taxonomy" id="2710756"/>
    <lineage>
        <taxon>Bacteria</taxon>
        <taxon>Bacillati</taxon>
        <taxon>Actinomycetota</taxon>
        <taxon>Actinomycetes</taxon>
        <taxon>Kitasatosporales</taxon>
        <taxon>Streptomycetaceae</taxon>
        <taxon>Streptomyces</taxon>
    </lineage>
</organism>
<evidence type="ECO:0000256" key="1">
    <source>
        <dbReference type="ARBA" id="ARBA00001933"/>
    </source>
</evidence>
<dbReference type="SUPFAM" id="SSF53383">
    <property type="entry name" value="PLP-dependent transferases"/>
    <property type="match status" value="1"/>
</dbReference>
<evidence type="ECO:0000256" key="8">
    <source>
        <dbReference type="RuleBase" id="RU362118"/>
    </source>
</evidence>
<proteinExistence type="inferred from homology"/>
<dbReference type="PANTHER" id="PTHR11808:SF85">
    <property type="entry name" value="CYSTATHIONINE GAMMA-LYASE-RELATED"/>
    <property type="match status" value="1"/>
</dbReference>
<keyword evidence="9" id="KW-0808">Transferase</keyword>
<dbReference type="InterPro" id="IPR015424">
    <property type="entry name" value="PyrdxlP-dep_Trfase"/>
</dbReference>
<dbReference type="RefSeq" id="WP_197349481.1">
    <property type="nucleotide sequence ID" value="NZ_CP048882.1"/>
</dbReference>
<evidence type="ECO:0000256" key="7">
    <source>
        <dbReference type="PIRSR" id="PIRSR001434-2"/>
    </source>
</evidence>
<name>A0A7T1T3Y1_9ACTN</name>
<evidence type="ECO:0000313" key="9">
    <source>
        <dbReference type="EMBL" id="QPP05958.1"/>
    </source>
</evidence>
<comment type="catalytic activity">
    <reaction evidence="6">
        <text>L-methionine + H2O = methanethiol + 2-oxobutanoate + NH4(+)</text>
        <dbReference type="Rhea" id="RHEA:23800"/>
        <dbReference type="ChEBI" id="CHEBI:15377"/>
        <dbReference type="ChEBI" id="CHEBI:16007"/>
        <dbReference type="ChEBI" id="CHEBI:16763"/>
        <dbReference type="ChEBI" id="CHEBI:28938"/>
        <dbReference type="ChEBI" id="CHEBI:57844"/>
        <dbReference type="EC" id="4.4.1.11"/>
    </reaction>
    <physiologicalReaction direction="left-to-right" evidence="6">
        <dbReference type="Rhea" id="RHEA:23801"/>
    </physiologicalReaction>
</comment>
<evidence type="ECO:0000256" key="5">
    <source>
        <dbReference type="ARBA" id="ARBA00048780"/>
    </source>
</evidence>
<feature type="modified residue" description="N6-(pyridoxal phosphate)lysine" evidence="7">
    <location>
        <position position="205"/>
    </location>
</feature>
<evidence type="ECO:0000256" key="4">
    <source>
        <dbReference type="ARBA" id="ARBA00047199"/>
    </source>
</evidence>
<dbReference type="GO" id="GO:0030170">
    <property type="term" value="F:pyridoxal phosphate binding"/>
    <property type="evidence" value="ECO:0007669"/>
    <property type="project" value="InterPro"/>
</dbReference>
<sequence>MTSWTTRALHAGRDDLVGLGLHVPPLDLSTTYPSRDSAGEADRLDILGTGATDGGLPVYGRLGNPTVARFETALAELEGAQAAAAFASGMAALSAVLIAQVASGRPHVVGVRPLYGTSDVLLTSGLLGTSVTWAPVEKVAAAVRPETGLVMVETPANPTLCEVDIRALADSVAPVPLLVDNTFATPVLQRPLALGAAIVLHSATKYLGGHGDAMGGIVAGEDTFVEALRRVRFMTGGVLHPVAGYQLLRGLSTLEVRVRAASANAAELAGRLADHPAVSRVHYPGLEGAARPRGQMSSGGAMVSFETHADPHTVIGAVRLFTPAVSLGSVDSLIQHPVSLSHHVMDPGSRDGAGVSPRLLRVSVGLEDVDDLWSDLDQALRAGD</sequence>
<comment type="cofactor">
    <cofactor evidence="1 8">
        <name>pyridoxal 5'-phosphate</name>
        <dbReference type="ChEBI" id="CHEBI:597326"/>
    </cofactor>
</comment>
<dbReference type="Proteomes" id="UP000595046">
    <property type="component" value="Chromosome"/>
</dbReference>
<reference evidence="10" key="1">
    <citation type="submission" date="2020-02" db="EMBL/GenBank/DDBJ databases">
        <title>Streptomyces sp. ASO4wet.</title>
        <authorList>
            <person name="Risdian C."/>
            <person name="Landwehr W."/>
            <person name="Schupp P."/>
            <person name="Wink J."/>
        </authorList>
    </citation>
    <scope>NUCLEOTIDE SEQUENCE [LARGE SCALE GENOMIC DNA]</scope>
    <source>
        <strain evidence="10">ASO4wet</strain>
    </source>
</reference>
<dbReference type="GO" id="GO:0019346">
    <property type="term" value="P:transsulfuration"/>
    <property type="evidence" value="ECO:0007669"/>
    <property type="project" value="InterPro"/>
</dbReference>
<dbReference type="GO" id="GO:0018826">
    <property type="term" value="F:methionine gamma-lyase activity"/>
    <property type="evidence" value="ECO:0007669"/>
    <property type="project" value="UniProtKB-EC"/>
</dbReference>
<dbReference type="InterPro" id="IPR000277">
    <property type="entry name" value="Cys/Met-Metab_PyrdxlP-dep_enz"/>
</dbReference>
<evidence type="ECO:0000256" key="6">
    <source>
        <dbReference type="ARBA" id="ARBA00052699"/>
    </source>
</evidence>
<dbReference type="EMBL" id="CP048882">
    <property type="protein sequence ID" value="QPP05958.1"/>
    <property type="molecule type" value="Genomic_DNA"/>
</dbReference>
<dbReference type="Pfam" id="PF01053">
    <property type="entry name" value="Cys_Met_Meta_PP"/>
    <property type="match status" value="1"/>
</dbReference>
<dbReference type="FunFam" id="3.40.640.10:FF:000046">
    <property type="entry name" value="Cystathionine gamma-lyase"/>
    <property type="match status" value="1"/>
</dbReference>
<dbReference type="GO" id="GO:0019343">
    <property type="term" value="P:cysteine biosynthetic process via cystathionine"/>
    <property type="evidence" value="ECO:0007669"/>
    <property type="project" value="TreeGrafter"/>
</dbReference>
<comment type="similarity">
    <text evidence="8">Belongs to the trans-sulfuration enzymes family.</text>
</comment>
<evidence type="ECO:0000256" key="3">
    <source>
        <dbReference type="ARBA" id="ARBA00047175"/>
    </source>
</evidence>
<dbReference type="InterPro" id="IPR015421">
    <property type="entry name" value="PyrdxlP-dep_Trfase_major"/>
</dbReference>
<dbReference type="GO" id="GO:0004123">
    <property type="term" value="F:cystathionine gamma-lyase activity"/>
    <property type="evidence" value="ECO:0007669"/>
    <property type="project" value="TreeGrafter"/>
</dbReference>
<dbReference type="GO" id="GO:0005737">
    <property type="term" value="C:cytoplasm"/>
    <property type="evidence" value="ECO:0007669"/>
    <property type="project" value="TreeGrafter"/>
</dbReference>
<dbReference type="KEGG" id="sbat:G4Z16_05570"/>
<accession>A0A7T1T3Y1</accession>
<evidence type="ECO:0000256" key="2">
    <source>
        <dbReference type="ARBA" id="ARBA00022898"/>
    </source>
</evidence>
<keyword evidence="10" id="KW-1185">Reference proteome</keyword>
<evidence type="ECO:0000313" key="10">
    <source>
        <dbReference type="Proteomes" id="UP000595046"/>
    </source>
</evidence>
<dbReference type="EC" id="4.4.1.2" evidence="3"/>
<dbReference type="AlphaFoldDB" id="A0A7T1T3Y1"/>
<comment type="catalytic activity">
    <reaction evidence="5">
        <text>L-homocysteine + H2O = 2-oxobutanoate + hydrogen sulfide + NH4(+) + H(+)</text>
        <dbReference type="Rhea" id="RHEA:14501"/>
        <dbReference type="ChEBI" id="CHEBI:15377"/>
        <dbReference type="ChEBI" id="CHEBI:15378"/>
        <dbReference type="ChEBI" id="CHEBI:16763"/>
        <dbReference type="ChEBI" id="CHEBI:28938"/>
        <dbReference type="ChEBI" id="CHEBI:29919"/>
        <dbReference type="ChEBI" id="CHEBI:58199"/>
        <dbReference type="EC" id="4.4.1.2"/>
    </reaction>
    <physiologicalReaction direction="left-to-right" evidence="5">
        <dbReference type="Rhea" id="RHEA:14502"/>
    </physiologicalReaction>
</comment>
<keyword evidence="2 7" id="KW-0663">Pyridoxal phosphate</keyword>
<dbReference type="Gene3D" id="3.90.1150.10">
    <property type="entry name" value="Aspartate Aminotransferase, domain 1"/>
    <property type="match status" value="1"/>
</dbReference>
<dbReference type="PANTHER" id="PTHR11808">
    <property type="entry name" value="TRANS-SULFURATION ENZYME FAMILY MEMBER"/>
    <property type="match status" value="1"/>
</dbReference>
<dbReference type="PIRSF" id="PIRSF001434">
    <property type="entry name" value="CGS"/>
    <property type="match status" value="1"/>
</dbReference>
<dbReference type="InterPro" id="IPR015422">
    <property type="entry name" value="PyrdxlP-dep_Trfase_small"/>
</dbReference>
<protein>
    <recommendedName>
        <fullName evidence="3">homocysteine desulfhydrase</fullName>
        <ecNumber evidence="3">4.4.1.2</ecNumber>
    </recommendedName>
    <alternativeName>
        <fullName evidence="4">Homocysteine desulfhydrase</fullName>
    </alternativeName>
</protein>
<gene>
    <name evidence="9" type="ORF">G4Z16_05570</name>
</gene>